<keyword evidence="5" id="KW-0862">Zinc</keyword>
<dbReference type="InterPro" id="IPR006594">
    <property type="entry name" value="LisH"/>
</dbReference>
<proteinExistence type="predicted"/>
<dbReference type="InterPro" id="IPR006595">
    <property type="entry name" value="CTLH_C"/>
</dbReference>
<comment type="caution">
    <text evidence="10">The sequence shown here is derived from an EMBL/GenBank/DDBJ whole genome shotgun (WGS) entry which is preliminary data.</text>
</comment>
<dbReference type="CDD" id="cd16659">
    <property type="entry name" value="RING-Ubox_Emp"/>
    <property type="match status" value="1"/>
</dbReference>
<dbReference type="GO" id="GO:0034657">
    <property type="term" value="C:GID complex"/>
    <property type="evidence" value="ECO:0007669"/>
    <property type="project" value="TreeGrafter"/>
</dbReference>
<accession>A0A4V3WR84</accession>
<sequence>MDPDLILYLQTMEMETFPNGNSAAAAAPAPTTAVITAVSNSPAVTATASKLTQLAESLKLEHQFLRVPFEHYKKTIRGNHRIVEKEISGVISGVSEAADGGELSTDDAVQHLNSLVYRLQGLKRKLEEGSHTEHLQAQRCRARVDHLESADADNLSEWNNTRLKRILVDYMLRMSYYGTAIKLAESCNIQRHFPSKLGTFSTMTCMAAFEKLHNRSRHVPLNPENGIKNAALLPSPLAMTKNASSSLQVLPFYTCNTNMGSFCPSGQIINNTEEDYYVMTQESIEICYYSSPIYAPLKWIQDLVDIDVFNEAKKVIDALQNKEVAPALACPSMSKFEFQLRLQDFIELVRAENNLRAITYARKYLAPWGATHMKELQRVMATLAFKSSTECVTYKVLFESKQWDYLVDQFKQEFCRLYGMTLEPLLNIYLQAGLSALKTPFCYEDDCTKEDPLSQESFRKLALPLPFSKQHHSKLVCYITKELMDTENPPLVLPNGYVYSTKALEEMAKKNNGKITCPRTGLVSCSSDEECDNFLPWLERKAGTKISSVLSIGKSAYGRSLLASKSIEPGDCMLKVPYNVQIASDNLLPEINSLLPDEVSNVATLAIVIIVEQKMGQHSEWAPFMSRLPQLGEMHNTAFGHFPEFFDGITFDDFRHAYALVESRAWRSTRGVSLIPFADFLNHDGAAEEVVLSDEDKKLSEVIADRNYSPGDQVLIRYGKFSNATLLLDFGFTLSYNIYDEVRIQVNIPRHDPLCAKKLELLHVHCTPAIEDVNGFSSSQDSFTIKEVRSAKGKGRGIPQSLRAFARVLCSTSSQELSDLAMEAVQNDGRLARHPLKNKTRELEAHWFLLSKITRLVEEHNVSIKSLEPSSSPFMFQKFALRKQMARDLLAGELRVLKSASEWLKNYCTTLSKS</sequence>
<dbReference type="GO" id="GO:0043161">
    <property type="term" value="P:proteasome-mediated ubiquitin-dependent protein catabolic process"/>
    <property type="evidence" value="ECO:0007669"/>
    <property type="project" value="InterPro"/>
</dbReference>
<dbReference type="PANTHER" id="PTHR12170">
    <property type="entry name" value="MACROPHAGE ERYTHROBLAST ATTACHER-RELATED"/>
    <property type="match status" value="1"/>
</dbReference>
<feature type="domain" description="CTLH" evidence="8">
    <location>
        <begin position="334"/>
        <end position="356"/>
    </location>
</feature>
<evidence type="ECO:0000259" key="7">
    <source>
        <dbReference type="PROSITE" id="PS50280"/>
    </source>
</evidence>
<evidence type="ECO:0000256" key="2">
    <source>
        <dbReference type="ARBA" id="ARBA00022490"/>
    </source>
</evidence>
<evidence type="ECO:0000313" key="10">
    <source>
        <dbReference type="EMBL" id="THG23297.1"/>
    </source>
</evidence>
<evidence type="ECO:0000313" key="11">
    <source>
        <dbReference type="Proteomes" id="UP000306102"/>
    </source>
</evidence>
<evidence type="ECO:0000256" key="1">
    <source>
        <dbReference type="ARBA" id="ARBA00004496"/>
    </source>
</evidence>
<dbReference type="Pfam" id="PF13445">
    <property type="entry name" value="zf-RING_UBOX"/>
    <property type="match status" value="1"/>
</dbReference>
<dbReference type="SMART" id="SM00757">
    <property type="entry name" value="CRA"/>
    <property type="match status" value="1"/>
</dbReference>
<feature type="domain" description="SET" evidence="7">
    <location>
        <begin position="544"/>
        <end position="719"/>
    </location>
</feature>
<evidence type="ECO:0000256" key="5">
    <source>
        <dbReference type="ARBA" id="ARBA00022833"/>
    </source>
</evidence>
<dbReference type="GO" id="GO:0005737">
    <property type="term" value="C:cytoplasm"/>
    <property type="evidence" value="ECO:0007669"/>
    <property type="project" value="UniProtKB-SubCell"/>
</dbReference>
<feature type="zinc finger region" description="RING-Gid-type" evidence="6">
    <location>
        <begin position="447"/>
        <end position="520"/>
    </location>
</feature>
<keyword evidence="11" id="KW-1185">Reference proteome</keyword>
<dbReference type="EMBL" id="SDRB02000384">
    <property type="protein sequence ID" value="THG23297.1"/>
    <property type="molecule type" value="Genomic_DNA"/>
</dbReference>
<name>A0A4V3WR84_CAMSN</name>
<dbReference type="PROSITE" id="PS50896">
    <property type="entry name" value="LISH"/>
    <property type="match status" value="1"/>
</dbReference>
<dbReference type="STRING" id="542762.A0A4V3WR84"/>
<evidence type="ECO:0000256" key="3">
    <source>
        <dbReference type="ARBA" id="ARBA00022723"/>
    </source>
</evidence>
<dbReference type="InterPro" id="IPR045098">
    <property type="entry name" value="Fyv10_fam"/>
</dbReference>
<dbReference type="InterPro" id="IPR044063">
    <property type="entry name" value="ZF_RING_GID"/>
</dbReference>
<gene>
    <name evidence="10" type="ORF">TEA_020262</name>
</gene>
<dbReference type="SUPFAM" id="SSF57850">
    <property type="entry name" value="RING/U-box"/>
    <property type="match status" value="1"/>
</dbReference>
<dbReference type="PROSITE" id="PS50280">
    <property type="entry name" value="SET"/>
    <property type="match status" value="1"/>
</dbReference>
<dbReference type="AlphaFoldDB" id="A0A4V3WR84"/>
<dbReference type="Gene3D" id="3.90.1420.10">
    <property type="entry name" value="Rubisco LSMT, substrate-binding domain"/>
    <property type="match status" value="1"/>
</dbReference>
<dbReference type="GO" id="GO:0061630">
    <property type="term" value="F:ubiquitin protein ligase activity"/>
    <property type="evidence" value="ECO:0007669"/>
    <property type="project" value="InterPro"/>
</dbReference>
<evidence type="ECO:0008006" key="12">
    <source>
        <dbReference type="Google" id="ProtNLM"/>
    </source>
</evidence>
<organism evidence="10 11">
    <name type="scientific">Camellia sinensis var. sinensis</name>
    <name type="common">China tea</name>
    <dbReference type="NCBI Taxonomy" id="542762"/>
    <lineage>
        <taxon>Eukaryota</taxon>
        <taxon>Viridiplantae</taxon>
        <taxon>Streptophyta</taxon>
        <taxon>Embryophyta</taxon>
        <taxon>Tracheophyta</taxon>
        <taxon>Spermatophyta</taxon>
        <taxon>Magnoliopsida</taxon>
        <taxon>eudicotyledons</taxon>
        <taxon>Gunneridae</taxon>
        <taxon>Pentapetalae</taxon>
        <taxon>asterids</taxon>
        <taxon>Ericales</taxon>
        <taxon>Theaceae</taxon>
        <taxon>Camellia</taxon>
    </lineage>
</organism>
<feature type="domain" description="RING-Gid-type" evidence="9">
    <location>
        <begin position="447"/>
        <end position="520"/>
    </location>
</feature>
<dbReference type="PANTHER" id="PTHR12170:SF2">
    <property type="entry name" value="E3 UBIQUITIN-PROTEIN TRANSFERASE MAEA"/>
    <property type="match status" value="1"/>
</dbReference>
<dbReference type="InterPro" id="IPR036464">
    <property type="entry name" value="Rubisco_LSMT_subst-bd_sf"/>
</dbReference>
<dbReference type="PROSITE" id="PS50897">
    <property type="entry name" value="CTLH"/>
    <property type="match status" value="1"/>
</dbReference>
<dbReference type="GO" id="GO:0005634">
    <property type="term" value="C:nucleus"/>
    <property type="evidence" value="ECO:0007669"/>
    <property type="project" value="TreeGrafter"/>
</dbReference>
<comment type="subcellular location">
    <subcellularLocation>
        <location evidence="1">Cytoplasm</location>
    </subcellularLocation>
</comment>
<evidence type="ECO:0000259" key="9">
    <source>
        <dbReference type="PROSITE" id="PS51867"/>
    </source>
</evidence>
<evidence type="ECO:0000256" key="4">
    <source>
        <dbReference type="ARBA" id="ARBA00022771"/>
    </source>
</evidence>
<dbReference type="InterPro" id="IPR015353">
    <property type="entry name" value="Rubisco_LSMT_subst-bd"/>
</dbReference>
<dbReference type="SUPFAM" id="SSF82199">
    <property type="entry name" value="SET domain"/>
    <property type="match status" value="1"/>
</dbReference>
<dbReference type="InterPro" id="IPR046341">
    <property type="entry name" value="SET_dom_sf"/>
</dbReference>
<evidence type="ECO:0000259" key="8">
    <source>
        <dbReference type="PROSITE" id="PS50897"/>
    </source>
</evidence>
<dbReference type="InterPro" id="IPR013144">
    <property type="entry name" value="CRA_dom"/>
</dbReference>
<dbReference type="FunFam" id="3.90.1420.10:FF:000012">
    <property type="entry name" value="Predicted protein"/>
    <property type="match status" value="1"/>
</dbReference>
<dbReference type="InterPro" id="IPR001214">
    <property type="entry name" value="SET_dom"/>
</dbReference>
<dbReference type="Pfam" id="PF09273">
    <property type="entry name" value="Rubis-subs-bind"/>
    <property type="match status" value="1"/>
</dbReference>
<reference evidence="10 11" key="1">
    <citation type="journal article" date="2018" name="Proc. Natl. Acad. Sci. U.S.A.">
        <title>Draft genome sequence of Camellia sinensis var. sinensis provides insights into the evolution of the tea genome and tea quality.</title>
        <authorList>
            <person name="Wei C."/>
            <person name="Yang H."/>
            <person name="Wang S."/>
            <person name="Zhao J."/>
            <person name="Liu C."/>
            <person name="Gao L."/>
            <person name="Xia E."/>
            <person name="Lu Y."/>
            <person name="Tai Y."/>
            <person name="She G."/>
            <person name="Sun J."/>
            <person name="Cao H."/>
            <person name="Tong W."/>
            <person name="Gao Q."/>
            <person name="Li Y."/>
            <person name="Deng W."/>
            <person name="Jiang X."/>
            <person name="Wang W."/>
            <person name="Chen Q."/>
            <person name="Zhang S."/>
            <person name="Li H."/>
            <person name="Wu J."/>
            <person name="Wang P."/>
            <person name="Li P."/>
            <person name="Shi C."/>
            <person name="Zheng F."/>
            <person name="Jian J."/>
            <person name="Huang B."/>
            <person name="Shan D."/>
            <person name="Shi M."/>
            <person name="Fang C."/>
            <person name="Yue Y."/>
            <person name="Li F."/>
            <person name="Li D."/>
            <person name="Wei S."/>
            <person name="Han B."/>
            <person name="Jiang C."/>
            <person name="Yin Y."/>
            <person name="Xia T."/>
            <person name="Zhang Z."/>
            <person name="Bennetzen J.L."/>
            <person name="Zhao S."/>
            <person name="Wan X."/>
        </authorList>
    </citation>
    <scope>NUCLEOTIDE SEQUENCE [LARGE SCALE GENOMIC DNA]</scope>
    <source>
        <strain evidence="11">cv. Shuchazao</strain>
        <tissue evidence="10">Leaf</tissue>
    </source>
</reference>
<dbReference type="Proteomes" id="UP000306102">
    <property type="component" value="Unassembled WGS sequence"/>
</dbReference>
<keyword evidence="2" id="KW-0963">Cytoplasm</keyword>
<protein>
    <recommendedName>
        <fullName evidence="12">SET domain-containing protein</fullName>
    </recommendedName>
</protein>
<evidence type="ECO:0000256" key="6">
    <source>
        <dbReference type="PROSITE-ProRule" id="PRU01215"/>
    </source>
</evidence>
<dbReference type="PROSITE" id="PS51867">
    <property type="entry name" value="ZF_RING_GID"/>
    <property type="match status" value="1"/>
</dbReference>
<dbReference type="GO" id="GO:0008270">
    <property type="term" value="F:zinc ion binding"/>
    <property type="evidence" value="ECO:0007669"/>
    <property type="project" value="UniProtKB-KW"/>
</dbReference>
<keyword evidence="4 6" id="KW-0863">Zinc-finger</keyword>
<dbReference type="InterPro" id="IPR027370">
    <property type="entry name" value="Znf-RING_euk"/>
</dbReference>
<keyword evidence="3" id="KW-0479">Metal-binding</keyword>
<dbReference type="InterPro" id="IPR024964">
    <property type="entry name" value="CTLH/CRA"/>
</dbReference>
<dbReference type="Gene3D" id="3.90.1410.10">
    <property type="entry name" value="set domain protein methyltransferase, domain 1"/>
    <property type="match status" value="2"/>
</dbReference>
<dbReference type="Pfam" id="PF10607">
    <property type="entry name" value="CTLH"/>
    <property type="match status" value="1"/>
</dbReference>